<organism evidence="1 2">
    <name type="scientific">Stakelama flava</name>
    <dbReference type="NCBI Taxonomy" id="2860338"/>
    <lineage>
        <taxon>Bacteria</taxon>
        <taxon>Pseudomonadati</taxon>
        <taxon>Pseudomonadota</taxon>
        <taxon>Alphaproteobacteria</taxon>
        <taxon>Sphingomonadales</taxon>
        <taxon>Sphingomonadaceae</taxon>
        <taxon>Stakelama</taxon>
    </lineage>
</organism>
<sequence length="206" mass="22729">MLEGTLRSAVMPWPIPNAQDDCPGSFSSAVSKFLLSRRPEGFEHSVPLGGAAPYVGHCLARVKSNGTVRLPWFVRRNSDVKGTGLFLGMHGDNNCLIGSSLLWWQRLTLTLDTHRFLPSERPVDAPPPKTARRLFGFCEEFHRPDGFVTLPGWGRTITGIRETALFVGTGETFEVWAIEEAMDSPDETLRALARSAMTIDAAEDQS</sequence>
<reference evidence="1 2" key="1">
    <citation type="submission" date="2021-07" db="EMBL/GenBank/DDBJ databases">
        <title>Stakelama flava sp. nov., a novel endophytic bacterium isolated from branch of Kandelia candel.</title>
        <authorList>
            <person name="Tuo L."/>
        </authorList>
    </citation>
    <scope>NUCLEOTIDE SEQUENCE [LARGE SCALE GENOMIC DNA]</scope>
    <source>
        <strain evidence="1 2">CBK3Z-3</strain>
    </source>
</reference>
<dbReference type="EMBL" id="JAHWZX010000011">
    <property type="protein sequence ID" value="MBW4331587.1"/>
    <property type="molecule type" value="Genomic_DNA"/>
</dbReference>
<protein>
    <recommendedName>
        <fullName evidence="3">Transcriptional regulator MraZ</fullName>
    </recommendedName>
</protein>
<name>A0ABS6XMZ7_9SPHN</name>
<evidence type="ECO:0000313" key="2">
    <source>
        <dbReference type="Proteomes" id="UP001197214"/>
    </source>
</evidence>
<gene>
    <name evidence="1" type="ORF">KY084_11980</name>
</gene>
<dbReference type="Proteomes" id="UP001197214">
    <property type="component" value="Unassembled WGS sequence"/>
</dbReference>
<evidence type="ECO:0000313" key="1">
    <source>
        <dbReference type="EMBL" id="MBW4331587.1"/>
    </source>
</evidence>
<keyword evidence="2" id="KW-1185">Reference proteome</keyword>
<comment type="caution">
    <text evidence="1">The sequence shown here is derived from an EMBL/GenBank/DDBJ whole genome shotgun (WGS) entry which is preliminary data.</text>
</comment>
<accession>A0ABS6XMZ7</accession>
<dbReference type="RefSeq" id="WP_219238715.1">
    <property type="nucleotide sequence ID" value="NZ_JAHWZX010000011.1"/>
</dbReference>
<proteinExistence type="predicted"/>
<evidence type="ECO:0008006" key="3">
    <source>
        <dbReference type="Google" id="ProtNLM"/>
    </source>
</evidence>